<evidence type="ECO:0000256" key="1">
    <source>
        <dbReference type="SAM" id="SignalP"/>
    </source>
</evidence>
<dbReference type="EMBL" id="JACHIA010000001">
    <property type="protein sequence ID" value="MBB6068786.1"/>
    <property type="molecule type" value="Genomic_DNA"/>
</dbReference>
<evidence type="ECO:0000313" key="3">
    <source>
        <dbReference type="EMBL" id="MBB6068786.1"/>
    </source>
</evidence>
<accession>A0A841GWP1</accession>
<feature type="chain" id="PRO_5032682737" description="VIT domain-containing protein" evidence="1">
    <location>
        <begin position="20"/>
        <end position="268"/>
    </location>
</feature>
<dbReference type="InterPro" id="IPR013694">
    <property type="entry name" value="VIT"/>
</dbReference>
<keyword evidence="1" id="KW-0732">Signal</keyword>
<dbReference type="Proteomes" id="UP000582837">
    <property type="component" value="Unassembled WGS sequence"/>
</dbReference>
<name>A0A841GWP1_9BACT</name>
<keyword evidence="4" id="KW-1185">Reference proteome</keyword>
<proteinExistence type="predicted"/>
<dbReference type="PROSITE" id="PS51257">
    <property type="entry name" value="PROKAR_LIPOPROTEIN"/>
    <property type="match status" value="1"/>
</dbReference>
<dbReference type="RefSeq" id="WP_170031171.1">
    <property type="nucleotide sequence ID" value="NZ_JABDTL010000001.1"/>
</dbReference>
<evidence type="ECO:0000259" key="2">
    <source>
        <dbReference type="PROSITE" id="PS51468"/>
    </source>
</evidence>
<reference evidence="3 4" key="1">
    <citation type="submission" date="2020-08" db="EMBL/GenBank/DDBJ databases">
        <title>Genomic Encyclopedia of Type Strains, Phase IV (KMG-IV): sequencing the most valuable type-strain genomes for metagenomic binning, comparative biology and taxonomic classification.</title>
        <authorList>
            <person name="Goeker M."/>
        </authorList>
    </citation>
    <scope>NUCLEOTIDE SEQUENCE [LARGE SCALE GENOMIC DNA]</scope>
    <source>
        <strain evidence="3 4">DSM 29007</strain>
    </source>
</reference>
<comment type="caution">
    <text evidence="3">The sequence shown here is derived from an EMBL/GenBank/DDBJ whole genome shotgun (WGS) entry which is preliminary data.</text>
</comment>
<dbReference type="AlphaFoldDB" id="A0A841GWP1"/>
<feature type="signal peptide" evidence="1">
    <location>
        <begin position="1"/>
        <end position="19"/>
    </location>
</feature>
<protein>
    <recommendedName>
        <fullName evidence="2">VIT domain-containing protein</fullName>
    </recommendedName>
</protein>
<dbReference type="PROSITE" id="PS51468">
    <property type="entry name" value="VIT"/>
    <property type="match status" value="1"/>
</dbReference>
<feature type="domain" description="VIT" evidence="2">
    <location>
        <begin position="28"/>
        <end position="157"/>
    </location>
</feature>
<gene>
    <name evidence="3" type="ORF">HNQ61_000397</name>
</gene>
<organism evidence="3 4">
    <name type="scientific">Longimicrobium terrae</name>
    <dbReference type="NCBI Taxonomy" id="1639882"/>
    <lineage>
        <taxon>Bacteria</taxon>
        <taxon>Pseudomonadati</taxon>
        <taxon>Gemmatimonadota</taxon>
        <taxon>Longimicrobiia</taxon>
        <taxon>Longimicrobiales</taxon>
        <taxon>Longimicrobiaceae</taxon>
        <taxon>Longimicrobium</taxon>
    </lineage>
</organism>
<evidence type="ECO:0000313" key="4">
    <source>
        <dbReference type="Proteomes" id="UP000582837"/>
    </source>
</evidence>
<sequence length="268" mass="28513">MRIPFLLVSLALAAAPVAAQGVLISAGCERACPGGRSAPARVPIDSVRVFATLRDTLAQTSVDHVFRNVAGEMLGADLFVPLPADATVLHVSVFDGVRTVQYDEFSAPEASRHRLDSLARARPGLRLPGYRGMTLIHVPVAPIPAGGERRVQVRYHQPLAPRGGVMAYRFPLAAGGGRAPYGTLRMVLDVRTLAGFDDLAVLSHPASVSWGSEMARCPPTHACGYRGVPSTRVQIVRLDGGPETQARDLELRYTPSAAGPDSPAAWPE</sequence>